<accession>A0A517T4D7</accession>
<organism evidence="2 3">
    <name type="scientific">Calycomorphotria hydatis</name>
    <dbReference type="NCBI Taxonomy" id="2528027"/>
    <lineage>
        <taxon>Bacteria</taxon>
        <taxon>Pseudomonadati</taxon>
        <taxon>Planctomycetota</taxon>
        <taxon>Planctomycetia</taxon>
        <taxon>Planctomycetales</taxon>
        <taxon>Planctomycetaceae</taxon>
        <taxon>Calycomorphotria</taxon>
    </lineage>
</organism>
<evidence type="ECO:0000259" key="1">
    <source>
        <dbReference type="SMART" id="SM01321"/>
    </source>
</evidence>
<dbReference type="Gene3D" id="3.30.70.1290">
    <property type="entry name" value="Transposase IS200-like"/>
    <property type="match status" value="1"/>
</dbReference>
<dbReference type="GO" id="GO:0006313">
    <property type="term" value="P:DNA transposition"/>
    <property type="evidence" value="ECO:0007669"/>
    <property type="project" value="InterPro"/>
</dbReference>
<dbReference type="InterPro" id="IPR036515">
    <property type="entry name" value="Transposase_17_sf"/>
</dbReference>
<name>A0A517T4D7_9PLAN</name>
<dbReference type="KEGG" id="chya:V22_04590"/>
<keyword evidence="3" id="KW-1185">Reference proteome</keyword>
<dbReference type="OrthoDB" id="274221at2"/>
<reference evidence="2 3" key="1">
    <citation type="submission" date="2019-02" db="EMBL/GenBank/DDBJ databases">
        <title>Deep-cultivation of Planctomycetes and their phenomic and genomic characterization uncovers novel biology.</title>
        <authorList>
            <person name="Wiegand S."/>
            <person name="Jogler M."/>
            <person name="Boedeker C."/>
            <person name="Pinto D."/>
            <person name="Vollmers J."/>
            <person name="Rivas-Marin E."/>
            <person name="Kohn T."/>
            <person name="Peeters S.H."/>
            <person name="Heuer A."/>
            <person name="Rast P."/>
            <person name="Oberbeckmann S."/>
            <person name="Bunk B."/>
            <person name="Jeske O."/>
            <person name="Meyerdierks A."/>
            <person name="Storesund J.E."/>
            <person name="Kallscheuer N."/>
            <person name="Luecker S."/>
            <person name="Lage O.M."/>
            <person name="Pohl T."/>
            <person name="Merkel B.J."/>
            <person name="Hornburger P."/>
            <person name="Mueller R.-W."/>
            <person name="Bruemmer F."/>
            <person name="Labrenz M."/>
            <person name="Spormann A.M."/>
            <person name="Op den Camp H."/>
            <person name="Overmann J."/>
            <person name="Amann R."/>
            <person name="Jetten M.S.M."/>
            <person name="Mascher T."/>
            <person name="Medema M.H."/>
            <person name="Devos D.P."/>
            <person name="Kaster A.-K."/>
            <person name="Ovreas L."/>
            <person name="Rohde M."/>
            <person name="Galperin M.Y."/>
            <person name="Jogler C."/>
        </authorList>
    </citation>
    <scope>NUCLEOTIDE SEQUENCE [LARGE SCALE GENOMIC DNA]</scope>
    <source>
        <strain evidence="2 3">V22</strain>
    </source>
</reference>
<evidence type="ECO:0000313" key="2">
    <source>
        <dbReference type="EMBL" id="QDT63240.1"/>
    </source>
</evidence>
<dbReference type="GO" id="GO:0004803">
    <property type="term" value="F:transposase activity"/>
    <property type="evidence" value="ECO:0007669"/>
    <property type="project" value="InterPro"/>
</dbReference>
<protein>
    <submittedName>
        <fullName evidence="2">Transposase IS200 like protein</fullName>
    </submittedName>
</protein>
<dbReference type="AlphaFoldDB" id="A0A517T4D7"/>
<dbReference type="EMBL" id="CP036316">
    <property type="protein sequence ID" value="QDT63240.1"/>
    <property type="molecule type" value="Genomic_DNA"/>
</dbReference>
<dbReference type="Proteomes" id="UP000319976">
    <property type="component" value="Chromosome"/>
</dbReference>
<evidence type="ECO:0000313" key="3">
    <source>
        <dbReference type="Proteomes" id="UP000319976"/>
    </source>
</evidence>
<dbReference type="Pfam" id="PF01797">
    <property type="entry name" value="Y1_Tnp"/>
    <property type="match status" value="1"/>
</dbReference>
<dbReference type="InterPro" id="IPR002686">
    <property type="entry name" value="Transposase_17"/>
</dbReference>
<sequence length="152" mass="17807">MYNDPIAYFLTWTTYGTWLSGDGRGWIRDDSSEIQSESLPLQFLSDAMLTEPAFILSKQQRMDIKSAIEERVKYKRWILHAINVRTNHVHVVVSTRETSGKQSMSQLKSWATRRLKQTQQDRQKWWTRGGSARSIFTDSSLESIIHYVLHEQ</sequence>
<dbReference type="GO" id="GO:0003677">
    <property type="term" value="F:DNA binding"/>
    <property type="evidence" value="ECO:0007669"/>
    <property type="project" value="InterPro"/>
</dbReference>
<dbReference type="SUPFAM" id="SSF143422">
    <property type="entry name" value="Transposase IS200-like"/>
    <property type="match status" value="1"/>
</dbReference>
<dbReference type="RefSeq" id="WP_145259404.1">
    <property type="nucleotide sequence ID" value="NZ_CP036316.1"/>
</dbReference>
<feature type="domain" description="Transposase IS200-like" evidence="1">
    <location>
        <begin position="3"/>
        <end position="151"/>
    </location>
</feature>
<dbReference type="SMART" id="SM01321">
    <property type="entry name" value="Y1_Tnp"/>
    <property type="match status" value="1"/>
</dbReference>
<proteinExistence type="predicted"/>
<gene>
    <name evidence="2" type="ORF">V22_04590</name>
</gene>